<evidence type="ECO:0000313" key="1">
    <source>
        <dbReference type="EMBL" id="KAG7094224.1"/>
    </source>
</evidence>
<dbReference type="Proteomes" id="UP001049176">
    <property type="component" value="Chromosome 4"/>
</dbReference>
<organism evidence="1 2">
    <name type="scientific">Marasmius oreades</name>
    <name type="common">fairy-ring Marasmius</name>
    <dbReference type="NCBI Taxonomy" id="181124"/>
    <lineage>
        <taxon>Eukaryota</taxon>
        <taxon>Fungi</taxon>
        <taxon>Dikarya</taxon>
        <taxon>Basidiomycota</taxon>
        <taxon>Agaricomycotina</taxon>
        <taxon>Agaricomycetes</taxon>
        <taxon>Agaricomycetidae</taxon>
        <taxon>Agaricales</taxon>
        <taxon>Marasmiineae</taxon>
        <taxon>Marasmiaceae</taxon>
        <taxon>Marasmius</taxon>
    </lineage>
</organism>
<sequence length="127" mass="14766">MDIPSGCFRTVKRLCYDLEIMMARYQKLEPADMGIVCTVYNLLQSTLLEFCVPQPGLLSMLRTISDAVKMYSEINRRRLRVFEKCREKLLSWCESFPDGYAAECTDLVKNEILPFCNFDINDVPYIT</sequence>
<dbReference type="RefSeq" id="XP_043010694.1">
    <property type="nucleotide sequence ID" value="XM_043152608.1"/>
</dbReference>
<dbReference type="KEGG" id="more:E1B28_007831"/>
<dbReference type="AlphaFoldDB" id="A0A9P7S2C7"/>
<proteinExistence type="predicted"/>
<reference evidence="1" key="1">
    <citation type="journal article" date="2021" name="Genome Biol. Evol.">
        <title>The assembled and annotated genome of the fairy-ring fungus Marasmius oreades.</title>
        <authorList>
            <person name="Hiltunen M."/>
            <person name="Ament-Velasquez S.L."/>
            <person name="Johannesson H."/>
        </authorList>
    </citation>
    <scope>NUCLEOTIDE SEQUENCE</scope>
    <source>
        <strain evidence="1">03SP1</strain>
    </source>
</reference>
<name>A0A9P7S2C7_9AGAR</name>
<dbReference type="GeneID" id="66076907"/>
<evidence type="ECO:0000313" key="2">
    <source>
        <dbReference type="Proteomes" id="UP001049176"/>
    </source>
</evidence>
<gene>
    <name evidence="1" type="ORF">E1B28_007831</name>
</gene>
<comment type="caution">
    <text evidence="1">The sequence shown here is derived from an EMBL/GenBank/DDBJ whole genome shotgun (WGS) entry which is preliminary data.</text>
</comment>
<dbReference type="EMBL" id="CM032184">
    <property type="protein sequence ID" value="KAG7094224.1"/>
    <property type="molecule type" value="Genomic_DNA"/>
</dbReference>
<accession>A0A9P7S2C7</accession>
<keyword evidence="2" id="KW-1185">Reference proteome</keyword>
<protein>
    <submittedName>
        <fullName evidence="1">Uncharacterized protein</fullName>
    </submittedName>
</protein>